<dbReference type="RefSeq" id="WP_026350867.1">
    <property type="nucleotide sequence ID" value="NZ_BMLI01000001.1"/>
</dbReference>
<evidence type="ECO:0000259" key="1">
    <source>
        <dbReference type="Pfam" id="PF13472"/>
    </source>
</evidence>
<comment type="caution">
    <text evidence="2">The sequence shown here is derived from an EMBL/GenBank/DDBJ whole genome shotgun (WGS) entry which is preliminary data.</text>
</comment>
<name>A0ABQ2HPS8_9BACT</name>
<dbReference type="Proteomes" id="UP000632339">
    <property type="component" value="Unassembled WGS sequence"/>
</dbReference>
<dbReference type="Gene3D" id="3.40.50.1110">
    <property type="entry name" value="SGNH hydrolase"/>
    <property type="match status" value="1"/>
</dbReference>
<gene>
    <name evidence="2" type="ORF">GCM10010967_20830</name>
</gene>
<dbReference type="EMBL" id="BMLI01000001">
    <property type="protein sequence ID" value="GGM88042.1"/>
    <property type="molecule type" value="Genomic_DNA"/>
</dbReference>
<dbReference type="InterPro" id="IPR036514">
    <property type="entry name" value="SGNH_hydro_sf"/>
</dbReference>
<protein>
    <recommendedName>
        <fullName evidence="1">SGNH hydrolase-type esterase domain-containing protein</fullName>
    </recommendedName>
</protein>
<dbReference type="Pfam" id="PF13472">
    <property type="entry name" value="Lipase_GDSL_2"/>
    <property type="match status" value="1"/>
</dbReference>
<organism evidence="2 3">
    <name type="scientific">Dyadobacter beijingensis</name>
    <dbReference type="NCBI Taxonomy" id="365489"/>
    <lineage>
        <taxon>Bacteria</taxon>
        <taxon>Pseudomonadati</taxon>
        <taxon>Bacteroidota</taxon>
        <taxon>Cytophagia</taxon>
        <taxon>Cytophagales</taxon>
        <taxon>Spirosomataceae</taxon>
        <taxon>Dyadobacter</taxon>
    </lineage>
</organism>
<dbReference type="SUPFAM" id="SSF52266">
    <property type="entry name" value="SGNH hydrolase"/>
    <property type="match status" value="1"/>
</dbReference>
<evidence type="ECO:0000313" key="2">
    <source>
        <dbReference type="EMBL" id="GGM88042.1"/>
    </source>
</evidence>
<accession>A0ABQ2HPS8</accession>
<keyword evidence="3" id="KW-1185">Reference proteome</keyword>
<sequence length="205" mass="23987">MIWYEEEVQRVEKERSRLPYEPETVFYGSSSFTLWRDLYEDFADLRPVNLGFGGSTLAACVWFFERIMASVRDPKRFVIYAGDNDLGDGRHPTEVLLFYRQLTGLIRERFGDIPCFFVSIKPSLQRWDIIESIRTANELIREEAEKDPQQHYIDIFPLMVNYQGYPRKSLFEADGLHLSADGYAIWRKAISESVHNVLETVQKTS</sequence>
<proteinExistence type="predicted"/>
<dbReference type="InterPro" id="IPR013830">
    <property type="entry name" value="SGNH_hydro"/>
</dbReference>
<reference evidence="3" key="1">
    <citation type="journal article" date="2019" name="Int. J. Syst. Evol. Microbiol.">
        <title>The Global Catalogue of Microorganisms (GCM) 10K type strain sequencing project: providing services to taxonomists for standard genome sequencing and annotation.</title>
        <authorList>
            <consortium name="The Broad Institute Genomics Platform"/>
            <consortium name="The Broad Institute Genome Sequencing Center for Infectious Disease"/>
            <person name="Wu L."/>
            <person name="Ma J."/>
        </authorList>
    </citation>
    <scope>NUCLEOTIDE SEQUENCE [LARGE SCALE GENOMIC DNA]</scope>
    <source>
        <strain evidence="3">CGMCC 1.6375</strain>
    </source>
</reference>
<evidence type="ECO:0000313" key="3">
    <source>
        <dbReference type="Proteomes" id="UP000632339"/>
    </source>
</evidence>
<feature type="domain" description="SGNH hydrolase-type esterase" evidence="1">
    <location>
        <begin position="35"/>
        <end position="185"/>
    </location>
</feature>